<dbReference type="FunFam" id="3.40.50.300:FF:000093">
    <property type="entry name" value="Fidgetin-like 1"/>
    <property type="match status" value="1"/>
</dbReference>
<evidence type="ECO:0000256" key="1">
    <source>
        <dbReference type="ARBA" id="ARBA00022741"/>
    </source>
</evidence>
<dbReference type="VEuPathDB" id="CryptoDB:Cvel_6633"/>
<dbReference type="PANTHER" id="PTHR23074:SF83">
    <property type="entry name" value="VACUOLAR PROTEIN SORTING-ASSOCIATED PROTEIN 4A"/>
    <property type="match status" value="1"/>
</dbReference>
<accession>A0A0G4HF91</accession>
<dbReference type="InterPro" id="IPR050304">
    <property type="entry name" value="MT-severing_AAA_ATPase"/>
</dbReference>
<protein>
    <recommendedName>
        <fullName evidence="5">AAA+ ATPase domain-containing protein</fullName>
    </recommendedName>
</protein>
<dbReference type="PROSITE" id="PS00674">
    <property type="entry name" value="AAA"/>
    <property type="match status" value="1"/>
</dbReference>
<dbReference type="PhylomeDB" id="A0A0G4HF91"/>
<dbReference type="InterPro" id="IPR036181">
    <property type="entry name" value="MIT_dom_sf"/>
</dbReference>
<dbReference type="InterPro" id="IPR003959">
    <property type="entry name" value="ATPase_AAA_core"/>
</dbReference>
<dbReference type="GO" id="GO:0005524">
    <property type="term" value="F:ATP binding"/>
    <property type="evidence" value="ECO:0007669"/>
    <property type="project" value="UniProtKB-KW"/>
</dbReference>
<reference evidence="6" key="1">
    <citation type="submission" date="2014-11" db="EMBL/GenBank/DDBJ databases">
        <authorList>
            <person name="Otto D Thomas"/>
            <person name="Naeem Raeece"/>
        </authorList>
    </citation>
    <scope>NUCLEOTIDE SEQUENCE</scope>
</reference>
<dbReference type="SMART" id="SM00382">
    <property type="entry name" value="AAA"/>
    <property type="match status" value="1"/>
</dbReference>
<dbReference type="AlphaFoldDB" id="A0A0G4HF91"/>
<dbReference type="InterPro" id="IPR041569">
    <property type="entry name" value="AAA_lid_3"/>
</dbReference>
<dbReference type="Pfam" id="PF09336">
    <property type="entry name" value="Vps4_C"/>
    <property type="match status" value="1"/>
</dbReference>
<name>A0A0G4HF91_9ALVE</name>
<dbReference type="SUPFAM" id="SSF116846">
    <property type="entry name" value="MIT domain"/>
    <property type="match status" value="1"/>
</dbReference>
<organism evidence="6">
    <name type="scientific">Chromera velia CCMP2878</name>
    <dbReference type="NCBI Taxonomy" id="1169474"/>
    <lineage>
        <taxon>Eukaryota</taxon>
        <taxon>Sar</taxon>
        <taxon>Alveolata</taxon>
        <taxon>Colpodellida</taxon>
        <taxon>Chromeraceae</taxon>
        <taxon>Chromera</taxon>
    </lineage>
</organism>
<evidence type="ECO:0000259" key="5">
    <source>
        <dbReference type="SMART" id="SM00382"/>
    </source>
</evidence>
<dbReference type="Pfam" id="PF17862">
    <property type="entry name" value="AAA_lid_3"/>
    <property type="match status" value="1"/>
</dbReference>
<evidence type="ECO:0000256" key="3">
    <source>
        <dbReference type="RuleBase" id="RU003651"/>
    </source>
</evidence>
<dbReference type="InterPro" id="IPR015415">
    <property type="entry name" value="Spast_Vps4_C"/>
</dbReference>
<dbReference type="InterPro" id="IPR003960">
    <property type="entry name" value="ATPase_AAA_CS"/>
</dbReference>
<comment type="similarity">
    <text evidence="3">Belongs to the AAA ATPase family.</text>
</comment>
<dbReference type="SUPFAM" id="SSF52540">
    <property type="entry name" value="P-loop containing nucleoside triphosphate hydrolases"/>
    <property type="match status" value="1"/>
</dbReference>
<feature type="compositionally biased region" description="Gly residues" evidence="4">
    <location>
        <begin position="177"/>
        <end position="207"/>
    </location>
</feature>
<evidence type="ECO:0000313" key="6">
    <source>
        <dbReference type="EMBL" id="CEM42711.1"/>
    </source>
</evidence>
<dbReference type="InterPro" id="IPR003593">
    <property type="entry name" value="AAA+_ATPase"/>
</dbReference>
<dbReference type="Pfam" id="PF00004">
    <property type="entry name" value="AAA"/>
    <property type="match status" value="1"/>
</dbReference>
<keyword evidence="1 3" id="KW-0547">Nucleotide-binding</keyword>
<evidence type="ECO:0000256" key="2">
    <source>
        <dbReference type="ARBA" id="ARBA00022840"/>
    </source>
</evidence>
<evidence type="ECO:0000256" key="4">
    <source>
        <dbReference type="SAM" id="MobiDB-lite"/>
    </source>
</evidence>
<feature type="region of interest" description="Disordered" evidence="4">
    <location>
        <begin position="80"/>
        <end position="214"/>
    </location>
</feature>
<feature type="domain" description="AAA+ ATPase" evidence="5">
    <location>
        <begin position="268"/>
        <end position="404"/>
    </location>
</feature>
<feature type="compositionally biased region" description="Low complexity" evidence="4">
    <location>
        <begin position="85"/>
        <end position="98"/>
    </location>
</feature>
<proteinExistence type="inferred from homology"/>
<dbReference type="EMBL" id="CDMZ01002514">
    <property type="protein sequence ID" value="CEM42711.1"/>
    <property type="molecule type" value="Genomic_DNA"/>
</dbReference>
<gene>
    <name evidence="6" type="ORF">Cvel_6633</name>
</gene>
<feature type="compositionally biased region" description="Gly residues" evidence="4">
    <location>
        <begin position="153"/>
        <end position="166"/>
    </location>
</feature>
<dbReference type="FunFam" id="1.10.8.60:FF:000022">
    <property type="entry name" value="Fidgetin like 1"/>
    <property type="match status" value="1"/>
</dbReference>
<sequence length="512" mass="54093">MGCTSSSPQLEAQRQKAEALAERAEAARGREDLEEADVLYGQAIDKFQAYVDDKDAKQDLKASLKNKIAQLQAAKADVIKKKSAKAAPKVNPAAKAQPSVSGIPGSRMAERARQRAEAAGGGGEEAQPPPAVVNPYKDLYEENKNSQSQTESQGGGRGGAASGRGARGVAVARGRGRGGGGGGYVPPARGGRGGGGAVRGGRGGAAAGGAPKPKLDEHEEKLANEILDQSPSVGWNQIAGLAGVKATLQEIVIAPNLNPDIFSGLRAPPKGVLLFGPPGNGKTMIAKAVAAECGATFFNISASSITSKWMGESEKQMRALFSLAAKRQPCVIFIDEIDSLLTARHSGEHEASRRVKTEFLVQLDGVATSGTERILVLGATNRPQELDDAALRRMVKRIYIPLPDVETRKALIVNLLKDQPHEIDGKNLQALLKLSEGYSGSDLSALCKEAAMAPVRGIPASELKQMKAEQLRKITLQDFKDALRVIRPSVGPESLKAYETWNDRFGTKATTS</sequence>
<dbReference type="Gene3D" id="3.40.50.300">
    <property type="entry name" value="P-loop containing nucleotide triphosphate hydrolases"/>
    <property type="match status" value="1"/>
</dbReference>
<keyword evidence="2 3" id="KW-0067">ATP-binding</keyword>
<dbReference type="GO" id="GO:0016887">
    <property type="term" value="F:ATP hydrolysis activity"/>
    <property type="evidence" value="ECO:0007669"/>
    <property type="project" value="InterPro"/>
</dbReference>
<dbReference type="PANTHER" id="PTHR23074">
    <property type="entry name" value="AAA DOMAIN-CONTAINING"/>
    <property type="match status" value="1"/>
</dbReference>
<dbReference type="InterPro" id="IPR027417">
    <property type="entry name" value="P-loop_NTPase"/>
</dbReference>
<dbReference type="CDD" id="cd19509">
    <property type="entry name" value="RecA-like_VPS4-like"/>
    <property type="match status" value="1"/>
</dbReference>
<dbReference type="Gene3D" id="1.10.8.60">
    <property type="match status" value="1"/>
</dbReference>